<accession>A0ABS7E8M4</accession>
<dbReference type="SUPFAM" id="SSF46785">
    <property type="entry name" value="Winged helix' DNA-binding domain"/>
    <property type="match status" value="1"/>
</dbReference>
<feature type="domain" description="HTH lysR-type" evidence="5">
    <location>
        <begin position="11"/>
        <end position="68"/>
    </location>
</feature>
<protein>
    <submittedName>
        <fullName evidence="6">LysR family transcriptional regulator</fullName>
    </submittedName>
</protein>
<keyword evidence="2" id="KW-0805">Transcription regulation</keyword>
<keyword evidence="4" id="KW-0804">Transcription</keyword>
<dbReference type="EMBL" id="JAHZST010000019">
    <property type="protein sequence ID" value="MBW8186015.1"/>
    <property type="molecule type" value="Genomic_DNA"/>
</dbReference>
<dbReference type="InterPro" id="IPR036390">
    <property type="entry name" value="WH_DNA-bd_sf"/>
</dbReference>
<evidence type="ECO:0000313" key="6">
    <source>
        <dbReference type="EMBL" id="MBW8186015.1"/>
    </source>
</evidence>
<evidence type="ECO:0000256" key="1">
    <source>
        <dbReference type="ARBA" id="ARBA00009437"/>
    </source>
</evidence>
<evidence type="ECO:0000259" key="5">
    <source>
        <dbReference type="PROSITE" id="PS50931"/>
    </source>
</evidence>
<dbReference type="InterPro" id="IPR000847">
    <property type="entry name" value="LysR_HTH_N"/>
</dbReference>
<organism evidence="6 7">
    <name type="scientific">Shewanella nanhaiensis</name>
    <dbReference type="NCBI Taxonomy" id="2864872"/>
    <lineage>
        <taxon>Bacteria</taxon>
        <taxon>Pseudomonadati</taxon>
        <taxon>Pseudomonadota</taxon>
        <taxon>Gammaproteobacteria</taxon>
        <taxon>Alteromonadales</taxon>
        <taxon>Shewanellaceae</taxon>
        <taxon>Shewanella</taxon>
    </lineage>
</organism>
<evidence type="ECO:0000256" key="4">
    <source>
        <dbReference type="ARBA" id="ARBA00023163"/>
    </source>
</evidence>
<dbReference type="InterPro" id="IPR036388">
    <property type="entry name" value="WH-like_DNA-bd_sf"/>
</dbReference>
<gene>
    <name evidence="6" type="ORF">K0625_20480</name>
</gene>
<dbReference type="InterPro" id="IPR005119">
    <property type="entry name" value="LysR_subst-bd"/>
</dbReference>
<comment type="similarity">
    <text evidence="1">Belongs to the LysR transcriptional regulatory family.</text>
</comment>
<reference evidence="6 7" key="1">
    <citation type="submission" date="2021-07" db="EMBL/GenBank/DDBJ databases">
        <title>Shewanella sp. nov, isolated from SCS.</title>
        <authorList>
            <person name="Cao W.R."/>
        </authorList>
    </citation>
    <scope>NUCLEOTIDE SEQUENCE [LARGE SCALE GENOMIC DNA]</scope>
    <source>
        <strain evidence="6 7">NR704-98</strain>
    </source>
</reference>
<dbReference type="Proteomes" id="UP001195963">
    <property type="component" value="Unassembled WGS sequence"/>
</dbReference>
<comment type="caution">
    <text evidence="6">The sequence shown here is derived from an EMBL/GenBank/DDBJ whole genome shotgun (WGS) entry which is preliminary data.</text>
</comment>
<dbReference type="PANTHER" id="PTHR30118:SF15">
    <property type="entry name" value="TRANSCRIPTIONAL REGULATORY PROTEIN"/>
    <property type="match status" value="1"/>
</dbReference>
<dbReference type="Pfam" id="PF00126">
    <property type="entry name" value="HTH_1"/>
    <property type="match status" value="1"/>
</dbReference>
<name>A0ABS7E8M4_9GAMM</name>
<dbReference type="Gene3D" id="1.10.10.10">
    <property type="entry name" value="Winged helix-like DNA-binding domain superfamily/Winged helix DNA-binding domain"/>
    <property type="match status" value="1"/>
</dbReference>
<keyword evidence="7" id="KW-1185">Reference proteome</keyword>
<dbReference type="SUPFAM" id="SSF53850">
    <property type="entry name" value="Periplasmic binding protein-like II"/>
    <property type="match status" value="1"/>
</dbReference>
<dbReference type="PROSITE" id="PS50931">
    <property type="entry name" value="HTH_LYSR"/>
    <property type="match status" value="1"/>
</dbReference>
<keyword evidence="3" id="KW-0238">DNA-binding</keyword>
<evidence type="ECO:0000313" key="7">
    <source>
        <dbReference type="Proteomes" id="UP001195963"/>
    </source>
</evidence>
<dbReference type="PRINTS" id="PR00039">
    <property type="entry name" value="HTHLYSR"/>
</dbReference>
<evidence type="ECO:0000256" key="2">
    <source>
        <dbReference type="ARBA" id="ARBA00023015"/>
    </source>
</evidence>
<sequence>MNKLHNKLNRLDLNLLKLFSALYRERNVSVAAESMNLSQSAFSHALARLRVQLDDELFIRGSTQMVPTHYADNIYPQVTEALSILEDCFAARAKFIPEESRHEFNFAVTDFTAQLMNSRLLPYLKLHAPMVRVNLISRGEKLPLEAFESGELDFALGFSHFDDVLHPLINQWTWWEDSYCTIASDKFDKMDLQIFLSHRHILISPWGEKSGVVDEQLKKLGLQRDIALQIPNVLNGPFMVAGSELLLTLPKFAAQTMQAMLPITLFEPPFGMPKYQLKLFTYKPSEDTLENIWMRELLLSLFVSN</sequence>
<dbReference type="RefSeq" id="WP_220111356.1">
    <property type="nucleotide sequence ID" value="NZ_JAHZST010000019.1"/>
</dbReference>
<dbReference type="PANTHER" id="PTHR30118">
    <property type="entry name" value="HTH-TYPE TRANSCRIPTIONAL REGULATOR LEUO-RELATED"/>
    <property type="match status" value="1"/>
</dbReference>
<proteinExistence type="inferred from homology"/>
<dbReference type="InterPro" id="IPR050389">
    <property type="entry name" value="LysR-type_TF"/>
</dbReference>
<dbReference type="Gene3D" id="3.40.190.10">
    <property type="entry name" value="Periplasmic binding protein-like II"/>
    <property type="match status" value="2"/>
</dbReference>
<evidence type="ECO:0000256" key="3">
    <source>
        <dbReference type="ARBA" id="ARBA00023125"/>
    </source>
</evidence>
<dbReference type="Pfam" id="PF03466">
    <property type="entry name" value="LysR_substrate"/>
    <property type="match status" value="1"/>
</dbReference>